<evidence type="ECO:0000313" key="3">
    <source>
        <dbReference type="Proteomes" id="UP001303889"/>
    </source>
</evidence>
<dbReference type="InterPro" id="IPR046536">
    <property type="entry name" value="DUF6601"/>
</dbReference>
<evidence type="ECO:0000313" key="2">
    <source>
        <dbReference type="EMBL" id="KAK3898979.1"/>
    </source>
</evidence>
<comment type="caution">
    <text evidence="2">The sequence shown here is derived from an EMBL/GenBank/DDBJ whole genome shotgun (WGS) entry which is preliminary data.</text>
</comment>
<keyword evidence="1" id="KW-0812">Transmembrane</keyword>
<reference evidence="2" key="1">
    <citation type="journal article" date="2023" name="Mol. Phylogenet. Evol.">
        <title>Genome-scale phylogeny and comparative genomics of the fungal order Sordariales.</title>
        <authorList>
            <person name="Hensen N."/>
            <person name="Bonometti L."/>
            <person name="Westerberg I."/>
            <person name="Brannstrom I.O."/>
            <person name="Guillou S."/>
            <person name="Cros-Aarteil S."/>
            <person name="Calhoun S."/>
            <person name="Haridas S."/>
            <person name="Kuo A."/>
            <person name="Mondo S."/>
            <person name="Pangilinan J."/>
            <person name="Riley R."/>
            <person name="LaButti K."/>
            <person name="Andreopoulos B."/>
            <person name="Lipzen A."/>
            <person name="Chen C."/>
            <person name="Yan M."/>
            <person name="Daum C."/>
            <person name="Ng V."/>
            <person name="Clum A."/>
            <person name="Steindorff A."/>
            <person name="Ohm R.A."/>
            <person name="Martin F."/>
            <person name="Silar P."/>
            <person name="Natvig D.O."/>
            <person name="Lalanne C."/>
            <person name="Gautier V."/>
            <person name="Ament-Velasquez S.L."/>
            <person name="Kruys A."/>
            <person name="Hutchinson M.I."/>
            <person name="Powell A.J."/>
            <person name="Barry K."/>
            <person name="Miller A.N."/>
            <person name="Grigoriev I.V."/>
            <person name="Debuchy R."/>
            <person name="Gladieux P."/>
            <person name="Hiltunen Thoren M."/>
            <person name="Johannesson H."/>
        </authorList>
    </citation>
    <scope>NUCLEOTIDE SEQUENCE</scope>
    <source>
        <strain evidence="2">CBS 103.79</strain>
    </source>
</reference>
<proteinExistence type="predicted"/>
<protein>
    <submittedName>
        <fullName evidence="2">Uncharacterized protein</fullName>
    </submittedName>
</protein>
<evidence type="ECO:0000256" key="1">
    <source>
        <dbReference type="SAM" id="Phobius"/>
    </source>
</evidence>
<dbReference type="Pfam" id="PF20246">
    <property type="entry name" value="DUF6601"/>
    <property type="match status" value="1"/>
</dbReference>
<dbReference type="EMBL" id="MU855851">
    <property type="protein sequence ID" value="KAK3898979.1"/>
    <property type="molecule type" value="Genomic_DNA"/>
</dbReference>
<sequence>LARLDTIHRFTRLPLFNPYLRRRYNYGGFFRHNLAVMAGITVFIALVLTAMQVGFTTGGLRDNASFQQASYGFTIFAILGPICAFELLVSRALLTLAHDLSWLCGGRARRRYRARQTPSSFGVKPPAAGVGTYAA</sequence>
<dbReference type="Proteomes" id="UP001303889">
    <property type="component" value="Unassembled WGS sequence"/>
</dbReference>
<feature type="transmembrane region" description="Helical" evidence="1">
    <location>
        <begin position="29"/>
        <end position="51"/>
    </location>
</feature>
<dbReference type="AlphaFoldDB" id="A0AAN6MEZ4"/>
<reference evidence="2" key="2">
    <citation type="submission" date="2023-05" db="EMBL/GenBank/DDBJ databases">
        <authorList>
            <consortium name="Lawrence Berkeley National Laboratory"/>
            <person name="Steindorff A."/>
            <person name="Hensen N."/>
            <person name="Bonometti L."/>
            <person name="Westerberg I."/>
            <person name="Brannstrom I.O."/>
            <person name="Guillou S."/>
            <person name="Cros-Aarteil S."/>
            <person name="Calhoun S."/>
            <person name="Haridas S."/>
            <person name="Kuo A."/>
            <person name="Mondo S."/>
            <person name="Pangilinan J."/>
            <person name="Riley R."/>
            <person name="Labutti K."/>
            <person name="Andreopoulos B."/>
            <person name="Lipzen A."/>
            <person name="Chen C."/>
            <person name="Yanf M."/>
            <person name="Daum C."/>
            <person name="Ng V."/>
            <person name="Clum A."/>
            <person name="Ohm R."/>
            <person name="Martin F."/>
            <person name="Silar P."/>
            <person name="Natvig D."/>
            <person name="Lalanne C."/>
            <person name="Gautier V."/>
            <person name="Ament-Velasquez S.L."/>
            <person name="Kruys A."/>
            <person name="Hutchinson M.I."/>
            <person name="Powell A.J."/>
            <person name="Barry K."/>
            <person name="Miller A.N."/>
            <person name="Grigoriev I.V."/>
            <person name="Debuchy R."/>
            <person name="Gladieux P."/>
            <person name="Thoren M.H."/>
            <person name="Johannesson H."/>
        </authorList>
    </citation>
    <scope>NUCLEOTIDE SEQUENCE</scope>
    <source>
        <strain evidence="2">CBS 103.79</strain>
    </source>
</reference>
<keyword evidence="1" id="KW-1133">Transmembrane helix</keyword>
<accession>A0AAN6MEZ4</accession>
<gene>
    <name evidence="2" type="ORF">C8A05DRAFT_18519</name>
</gene>
<keyword evidence="1" id="KW-0472">Membrane</keyword>
<keyword evidence="3" id="KW-1185">Reference proteome</keyword>
<feature type="transmembrane region" description="Helical" evidence="1">
    <location>
        <begin position="71"/>
        <end position="89"/>
    </location>
</feature>
<feature type="non-terminal residue" evidence="2">
    <location>
        <position position="1"/>
    </location>
</feature>
<name>A0AAN6MEZ4_9PEZI</name>
<organism evidence="2 3">
    <name type="scientific">Staphylotrichum tortipilum</name>
    <dbReference type="NCBI Taxonomy" id="2831512"/>
    <lineage>
        <taxon>Eukaryota</taxon>
        <taxon>Fungi</taxon>
        <taxon>Dikarya</taxon>
        <taxon>Ascomycota</taxon>
        <taxon>Pezizomycotina</taxon>
        <taxon>Sordariomycetes</taxon>
        <taxon>Sordariomycetidae</taxon>
        <taxon>Sordariales</taxon>
        <taxon>Chaetomiaceae</taxon>
        <taxon>Staphylotrichum</taxon>
    </lineage>
</organism>